<keyword evidence="6" id="KW-0129">CBS domain</keyword>
<evidence type="ECO:0008006" key="13">
    <source>
        <dbReference type="Google" id="ProtNLM"/>
    </source>
</evidence>
<organism evidence="11 12">
    <name type="scientific">Triparma retinervis</name>
    <dbReference type="NCBI Taxonomy" id="2557542"/>
    <lineage>
        <taxon>Eukaryota</taxon>
        <taxon>Sar</taxon>
        <taxon>Stramenopiles</taxon>
        <taxon>Ochrophyta</taxon>
        <taxon>Bolidophyceae</taxon>
        <taxon>Parmales</taxon>
        <taxon>Triparmaceae</taxon>
        <taxon>Triparma</taxon>
    </lineage>
</organism>
<feature type="transmembrane region" description="Helical" evidence="8">
    <location>
        <begin position="86"/>
        <end position="106"/>
    </location>
</feature>
<evidence type="ECO:0000256" key="4">
    <source>
        <dbReference type="ARBA" id="ARBA00022989"/>
    </source>
</evidence>
<evidence type="ECO:0000256" key="2">
    <source>
        <dbReference type="ARBA" id="ARBA00022692"/>
    </source>
</evidence>
<dbReference type="CDD" id="cd04590">
    <property type="entry name" value="CBS_pair_CorC_HlyC_assoc"/>
    <property type="match status" value="1"/>
</dbReference>
<dbReference type="InterPro" id="IPR002550">
    <property type="entry name" value="CNNM"/>
</dbReference>
<dbReference type="FunFam" id="3.10.580.10:FF:000006">
    <property type="entry name" value="DUF21 and CBS domain protein"/>
    <property type="match status" value="1"/>
</dbReference>
<keyword evidence="3" id="KW-0677">Repeat</keyword>
<dbReference type="Pfam" id="PF25562">
    <property type="entry name" value="CNBH_CNNM2_C"/>
    <property type="match status" value="1"/>
</dbReference>
<keyword evidence="2 7" id="KW-0812">Transmembrane</keyword>
<protein>
    <recommendedName>
        <fullName evidence="13">CNNM transmembrane domain-containing protein</fullName>
    </recommendedName>
</protein>
<feature type="domain" description="CBS" evidence="9">
    <location>
        <begin position="197"/>
        <end position="257"/>
    </location>
</feature>
<keyword evidence="4 7" id="KW-1133">Transmembrane helix</keyword>
<dbReference type="InterPro" id="IPR000644">
    <property type="entry name" value="CBS_dom"/>
</dbReference>
<comment type="caution">
    <text evidence="11">The sequence shown here is derived from an EMBL/GenBank/DDBJ whole genome shotgun (WGS) entry which is preliminary data.</text>
</comment>
<dbReference type="SUPFAM" id="SSF54631">
    <property type="entry name" value="CBS-domain pair"/>
    <property type="match status" value="1"/>
</dbReference>
<dbReference type="GO" id="GO:0010960">
    <property type="term" value="P:magnesium ion homeostasis"/>
    <property type="evidence" value="ECO:0007669"/>
    <property type="project" value="InterPro"/>
</dbReference>
<feature type="non-terminal residue" evidence="11">
    <location>
        <position position="473"/>
    </location>
</feature>
<dbReference type="OrthoDB" id="5353557at2759"/>
<dbReference type="Proteomes" id="UP001165082">
    <property type="component" value="Unassembled WGS sequence"/>
</dbReference>
<evidence type="ECO:0000256" key="3">
    <source>
        <dbReference type="ARBA" id="ARBA00022737"/>
    </source>
</evidence>
<dbReference type="PROSITE" id="PS51371">
    <property type="entry name" value="CBS"/>
    <property type="match status" value="2"/>
</dbReference>
<evidence type="ECO:0000256" key="5">
    <source>
        <dbReference type="ARBA" id="ARBA00023136"/>
    </source>
</evidence>
<dbReference type="Gene3D" id="3.10.580.10">
    <property type="entry name" value="CBS-domain"/>
    <property type="match status" value="1"/>
</dbReference>
<evidence type="ECO:0000256" key="1">
    <source>
        <dbReference type="ARBA" id="ARBA00004141"/>
    </source>
</evidence>
<dbReference type="InterPro" id="IPR045095">
    <property type="entry name" value="ACDP"/>
</dbReference>
<sequence length="473" mass="51781">MNSFLQWLLIVVLILLSGLFSGLTLGLMGLDMTGLEIVMGGSDPVAAKNAKKIIPIRRNGNQLLCTLLLGNVAVNALLSILTAELFGGLSGFLLSTAIIVVFGEIIPQASCSRYALQIGAKSIPVVKVIMVLMFPLAYPLAWCLDKALGEEMGTIHSKAEMKRLLEIHVRAGGLDEEQGKTMAGALQYQDKVVEEVMTPLEDVFMVSIDDKLTFDLVAEIFKSGFSRIPVYEVNEDSIVGLLLVKDLIFVDPEDEVLVRSFIQIFGRGLHVVWPDQSLGECLRTFKQGRGHMALVRDVVNEGGMDPRYVVKGIITLEDIIEEILGADIVDETDVFVDVDNHIKVDRRTFDWARLRLLDSRAVDKTLSGDEVQAACAHLVTNHGCVFGKLSVGQLHTLLKTTPVVEVDPDELRQEVKQGGRNEAVVGGVSMHREAVIYSRGERAGYCTLILSGRVVVLAGKDEFRADAGAWKVL</sequence>
<comment type="subcellular location">
    <subcellularLocation>
        <location evidence="1">Membrane</location>
        <topology evidence="1">Multi-pass membrane protein</topology>
    </subcellularLocation>
</comment>
<feature type="transmembrane region" description="Helical" evidence="8">
    <location>
        <begin position="118"/>
        <end position="138"/>
    </location>
</feature>
<dbReference type="InterPro" id="IPR044751">
    <property type="entry name" value="Ion_transp-like_CBS"/>
</dbReference>
<dbReference type="Pfam" id="PF01595">
    <property type="entry name" value="CNNM"/>
    <property type="match status" value="1"/>
</dbReference>
<dbReference type="PANTHER" id="PTHR12064:SF94">
    <property type="entry name" value="UNEXTENDED PROTEIN"/>
    <property type="match status" value="1"/>
</dbReference>
<accession>A0A9W6ZAA1</accession>
<evidence type="ECO:0000313" key="12">
    <source>
        <dbReference type="Proteomes" id="UP001165082"/>
    </source>
</evidence>
<dbReference type="InterPro" id="IPR046342">
    <property type="entry name" value="CBS_dom_sf"/>
</dbReference>
<dbReference type="PANTHER" id="PTHR12064">
    <property type="entry name" value="METAL TRANSPORTER CNNM"/>
    <property type="match status" value="1"/>
</dbReference>
<dbReference type="Pfam" id="PF00571">
    <property type="entry name" value="CBS"/>
    <property type="match status" value="2"/>
</dbReference>
<keyword evidence="12" id="KW-1185">Reference proteome</keyword>
<evidence type="ECO:0000256" key="6">
    <source>
        <dbReference type="PROSITE-ProRule" id="PRU00703"/>
    </source>
</evidence>
<evidence type="ECO:0000259" key="9">
    <source>
        <dbReference type="PROSITE" id="PS51371"/>
    </source>
</evidence>
<proteinExistence type="predicted"/>
<reference evidence="11" key="1">
    <citation type="submission" date="2022-07" db="EMBL/GenBank/DDBJ databases">
        <title>Genome analysis of Parmales, a sister group of diatoms, reveals the evolutionary specialization of diatoms from phago-mixotrophs to photoautotrophs.</title>
        <authorList>
            <person name="Ban H."/>
            <person name="Sato S."/>
            <person name="Yoshikawa S."/>
            <person name="Kazumasa Y."/>
            <person name="Nakamura Y."/>
            <person name="Ichinomiya M."/>
            <person name="Saitoh K."/>
            <person name="Sato N."/>
            <person name="Blanc-Mathieu R."/>
            <person name="Endo H."/>
            <person name="Kuwata A."/>
            <person name="Ogata H."/>
        </authorList>
    </citation>
    <scope>NUCLEOTIDE SEQUENCE</scope>
</reference>
<evidence type="ECO:0000313" key="11">
    <source>
        <dbReference type="EMBL" id="GMH50474.1"/>
    </source>
</evidence>
<feature type="transmembrane region" description="Helical" evidence="8">
    <location>
        <begin position="6"/>
        <end position="30"/>
    </location>
</feature>
<dbReference type="EMBL" id="BRXZ01000672">
    <property type="protein sequence ID" value="GMH50474.1"/>
    <property type="molecule type" value="Genomic_DNA"/>
</dbReference>
<gene>
    <name evidence="11" type="ORF">TrRE_jg10315</name>
</gene>
<dbReference type="PROSITE" id="PS51846">
    <property type="entry name" value="CNNM"/>
    <property type="match status" value="1"/>
</dbReference>
<evidence type="ECO:0000256" key="7">
    <source>
        <dbReference type="PROSITE-ProRule" id="PRU01193"/>
    </source>
</evidence>
<dbReference type="GO" id="GO:0016020">
    <property type="term" value="C:membrane"/>
    <property type="evidence" value="ECO:0007669"/>
    <property type="project" value="UniProtKB-SubCell"/>
</dbReference>
<evidence type="ECO:0000259" key="10">
    <source>
        <dbReference type="PROSITE" id="PS51846"/>
    </source>
</evidence>
<dbReference type="AlphaFoldDB" id="A0A9W6ZAA1"/>
<keyword evidence="5 7" id="KW-0472">Membrane</keyword>
<feature type="domain" description="CBS" evidence="9">
    <location>
        <begin position="265"/>
        <end position="331"/>
    </location>
</feature>
<evidence type="ECO:0000256" key="8">
    <source>
        <dbReference type="SAM" id="Phobius"/>
    </source>
</evidence>
<name>A0A9W6ZAA1_9STRA</name>
<feature type="domain" description="CNNM transmembrane" evidence="10">
    <location>
        <begin position="1"/>
        <end position="178"/>
    </location>
</feature>